<keyword evidence="3" id="KW-0731">Sigma factor</keyword>
<dbReference type="Pfam" id="PF04542">
    <property type="entry name" value="Sigma70_r2"/>
    <property type="match status" value="1"/>
</dbReference>
<sequence>MYNTYETLDYYTNEEDRLNNSFSKGGEHELNLAIELYGQALLKYCHNILCDYYEAEDAVQMTFVKAYNKRQSFKTGTSLSAWLYRIAYTTCIDITRKRRFQIFSNKYEKKHEPIYDDTYINEELREALLQLTPKDRALVFSRILDEKEYSELEIIYDASAATLRKRYERAKKKLAKALRKNQNEY</sequence>
<comment type="caution">
    <text evidence="8">The sequence shown here is derived from an EMBL/GenBank/DDBJ whole genome shotgun (WGS) entry which is preliminary data.</text>
</comment>
<dbReference type="PANTHER" id="PTHR43133:SF8">
    <property type="entry name" value="RNA POLYMERASE SIGMA FACTOR HI_1459-RELATED"/>
    <property type="match status" value="1"/>
</dbReference>
<evidence type="ECO:0000313" key="9">
    <source>
        <dbReference type="Proteomes" id="UP000430345"/>
    </source>
</evidence>
<keyword evidence="5" id="KW-0804">Transcription</keyword>
<evidence type="ECO:0000256" key="2">
    <source>
        <dbReference type="ARBA" id="ARBA00023015"/>
    </source>
</evidence>
<keyword evidence="2" id="KW-0805">Transcription regulation</keyword>
<dbReference type="InterPro" id="IPR036388">
    <property type="entry name" value="WH-like_DNA-bd_sf"/>
</dbReference>
<dbReference type="InterPro" id="IPR013249">
    <property type="entry name" value="RNA_pol_sigma70_r4_t2"/>
</dbReference>
<dbReference type="GO" id="GO:0006352">
    <property type="term" value="P:DNA-templated transcription initiation"/>
    <property type="evidence" value="ECO:0007669"/>
    <property type="project" value="InterPro"/>
</dbReference>
<evidence type="ECO:0000259" key="7">
    <source>
        <dbReference type="Pfam" id="PF08281"/>
    </source>
</evidence>
<evidence type="ECO:0000256" key="5">
    <source>
        <dbReference type="ARBA" id="ARBA00023163"/>
    </source>
</evidence>
<dbReference type="EMBL" id="WHJC01000081">
    <property type="protein sequence ID" value="MPQ43568.1"/>
    <property type="molecule type" value="Genomic_DNA"/>
</dbReference>
<evidence type="ECO:0000313" key="8">
    <source>
        <dbReference type="EMBL" id="MPQ43568.1"/>
    </source>
</evidence>
<comment type="similarity">
    <text evidence="1">Belongs to the sigma-70 factor family. ECF subfamily.</text>
</comment>
<dbReference type="NCBIfam" id="TIGR02937">
    <property type="entry name" value="sigma70-ECF"/>
    <property type="match status" value="1"/>
</dbReference>
<dbReference type="SUPFAM" id="SSF88659">
    <property type="entry name" value="Sigma3 and sigma4 domains of RNA polymerase sigma factors"/>
    <property type="match status" value="1"/>
</dbReference>
<proteinExistence type="inferred from homology"/>
<keyword evidence="4" id="KW-0238">DNA-binding</keyword>
<feature type="domain" description="RNA polymerase sigma factor 70 region 4 type 2" evidence="7">
    <location>
        <begin position="122"/>
        <end position="174"/>
    </location>
</feature>
<dbReference type="AlphaFoldDB" id="A0A6I1MM90"/>
<dbReference type="Gene3D" id="1.10.1740.10">
    <property type="match status" value="1"/>
</dbReference>
<reference evidence="8 9" key="1">
    <citation type="submission" date="2019-10" db="EMBL/GenBank/DDBJ databases">
        <title>The Genome Sequence of Clostridium tarantellae Isolated from Fish Brain.</title>
        <authorList>
            <person name="Bano L."/>
            <person name="Kiel M."/>
            <person name="Sales G."/>
            <person name="Doxey A.C."/>
            <person name="Mansfield M.J."/>
            <person name="Schiavone M."/>
            <person name="Rossetto O."/>
            <person name="Pirazzini M."/>
            <person name="Dobrindt U."/>
            <person name="Montecucco C."/>
        </authorList>
    </citation>
    <scope>NUCLEOTIDE SEQUENCE [LARGE SCALE GENOMIC DNA]</scope>
    <source>
        <strain evidence="8 9">DSM 3997</strain>
    </source>
</reference>
<gene>
    <name evidence="8" type="ORF">GBZ86_07335</name>
</gene>
<name>A0A6I1MM90_9CLOT</name>
<dbReference type="InterPro" id="IPR014284">
    <property type="entry name" value="RNA_pol_sigma-70_dom"/>
</dbReference>
<accession>A0A6I1MM90</accession>
<dbReference type="InterPro" id="IPR013324">
    <property type="entry name" value="RNA_pol_sigma_r3/r4-like"/>
</dbReference>
<evidence type="ECO:0000256" key="1">
    <source>
        <dbReference type="ARBA" id="ARBA00010641"/>
    </source>
</evidence>
<feature type="domain" description="RNA polymerase sigma-70 region 2" evidence="6">
    <location>
        <begin position="34"/>
        <end position="99"/>
    </location>
</feature>
<dbReference type="GO" id="GO:0016987">
    <property type="term" value="F:sigma factor activity"/>
    <property type="evidence" value="ECO:0007669"/>
    <property type="project" value="UniProtKB-KW"/>
</dbReference>
<dbReference type="GO" id="GO:0003677">
    <property type="term" value="F:DNA binding"/>
    <property type="evidence" value="ECO:0007669"/>
    <property type="project" value="UniProtKB-KW"/>
</dbReference>
<organism evidence="8 9">
    <name type="scientific">Clostridium tarantellae</name>
    <dbReference type="NCBI Taxonomy" id="39493"/>
    <lineage>
        <taxon>Bacteria</taxon>
        <taxon>Bacillati</taxon>
        <taxon>Bacillota</taxon>
        <taxon>Clostridia</taxon>
        <taxon>Eubacteriales</taxon>
        <taxon>Clostridiaceae</taxon>
        <taxon>Clostridium</taxon>
    </lineage>
</organism>
<protein>
    <submittedName>
        <fullName evidence="8">Sigma-70 family RNA polymerase sigma factor</fullName>
    </submittedName>
</protein>
<dbReference type="Proteomes" id="UP000430345">
    <property type="component" value="Unassembled WGS sequence"/>
</dbReference>
<evidence type="ECO:0000259" key="6">
    <source>
        <dbReference type="Pfam" id="PF04542"/>
    </source>
</evidence>
<dbReference type="InterPro" id="IPR007627">
    <property type="entry name" value="RNA_pol_sigma70_r2"/>
</dbReference>
<dbReference type="InterPro" id="IPR039425">
    <property type="entry name" value="RNA_pol_sigma-70-like"/>
</dbReference>
<dbReference type="Gene3D" id="1.10.10.10">
    <property type="entry name" value="Winged helix-like DNA-binding domain superfamily/Winged helix DNA-binding domain"/>
    <property type="match status" value="1"/>
</dbReference>
<evidence type="ECO:0000256" key="3">
    <source>
        <dbReference type="ARBA" id="ARBA00023082"/>
    </source>
</evidence>
<keyword evidence="9" id="KW-1185">Reference proteome</keyword>
<dbReference type="Pfam" id="PF08281">
    <property type="entry name" value="Sigma70_r4_2"/>
    <property type="match status" value="1"/>
</dbReference>
<dbReference type="PANTHER" id="PTHR43133">
    <property type="entry name" value="RNA POLYMERASE ECF-TYPE SIGMA FACTO"/>
    <property type="match status" value="1"/>
</dbReference>
<dbReference type="SUPFAM" id="SSF88946">
    <property type="entry name" value="Sigma2 domain of RNA polymerase sigma factors"/>
    <property type="match status" value="1"/>
</dbReference>
<dbReference type="InterPro" id="IPR013325">
    <property type="entry name" value="RNA_pol_sigma_r2"/>
</dbReference>
<evidence type="ECO:0000256" key="4">
    <source>
        <dbReference type="ARBA" id="ARBA00023125"/>
    </source>
</evidence>